<evidence type="ECO:0000256" key="10">
    <source>
        <dbReference type="ARBA" id="ARBA00023098"/>
    </source>
</evidence>
<dbReference type="InterPro" id="IPR013786">
    <property type="entry name" value="AcylCoA_DH/ox_N"/>
</dbReference>
<dbReference type="InterPro" id="IPR006091">
    <property type="entry name" value="Acyl-CoA_Oxase/DH_mid-dom"/>
</dbReference>
<dbReference type="InterPro" id="IPR046373">
    <property type="entry name" value="Acyl-CoA_Oxase/DH_mid-dom_sf"/>
</dbReference>
<evidence type="ECO:0000256" key="9">
    <source>
        <dbReference type="ARBA" id="ARBA00023002"/>
    </source>
</evidence>
<dbReference type="InterPro" id="IPR036250">
    <property type="entry name" value="AcylCo_DH-like_C"/>
</dbReference>
<accession>A0AAU7MDP4</accession>
<dbReference type="EMBL" id="CP157762">
    <property type="protein sequence ID" value="XBP95520.1"/>
    <property type="molecule type" value="Genomic_DNA"/>
</dbReference>
<keyword evidence="9 11" id="KW-0560">Oxidoreductase</keyword>
<comment type="cofactor">
    <cofactor evidence="1 11">
        <name>FAD</name>
        <dbReference type="ChEBI" id="CHEBI:57692"/>
    </cofactor>
</comment>
<evidence type="ECO:0000256" key="2">
    <source>
        <dbReference type="ARBA" id="ARBA00005023"/>
    </source>
</evidence>
<dbReference type="Gene3D" id="2.40.110.10">
    <property type="entry name" value="Butyryl-CoA Dehydrogenase, subunit A, domain 2"/>
    <property type="match status" value="1"/>
</dbReference>
<evidence type="ECO:0000259" key="13">
    <source>
        <dbReference type="Pfam" id="PF02770"/>
    </source>
</evidence>
<dbReference type="FunFam" id="1.10.540.10:FF:000026">
    <property type="entry name" value="Acyl-CoA dehydrogenase medium chain"/>
    <property type="match status" value="1"/>
</dbReference>
<dbReference type="SUPFAM" id="SSF47203">
    <property type="entry name" value="Acyl-CoA dehydrogenase C-terminal domain-like"/>
    <property type="match status" value="1"/>
</dbReference>
<feature type="domain" description="Acyl-CoA dehydrogenase/oxidase N-terminal" evidence="14">
    <location>
        <begin position="18"/>
        <end position="128"/>
    </location>
</feature>
<gene>
    <name evidence="16" type="ORF">ABUL08_09080</name>
    <name evidence="15" type="ORF">VK199_09035</name>
</gene>
<keyword evidence="10" id="KW-0443">Lipid metabolism</keyword>
<evidence type="ECO:0000256" key="5">
    <source>
        <dbReference type="ARBA" id="ARBA00011881"/>
    </source>
</evidence>
<name>A0AAU7MDP4_9ACTN</name>
<reference evidence="16" key="2">
    <citation type="submission" date="2024-06" db="EMBL/GenBank/DDBJ databases">
        <title>Micromonospora mangrovi CCTCC AA 2012012 genome sequences.</title>
        <authorList>
            <person name="Gao J."/>
        </authorList>
    </citation>
    <scope>NUCLEOTIDE SEQUENCE</scope>
    <source>
        <strain evidence="16">CCTCC AA 2012012</strain>
    </source>
</reference>
<comment type="pathway">
    <text evidence="2">Amino-acid degradation.</text>
</comment>
<dbReference type="GO" id="GO:0050660">
    <property type="term" value="F:flavin adenine dinucleotide binding"/>
    <property type="evidence" value="ECO:0007669"/>
    <property type="project" value="InterPro"/>
</dbReference>
<dbReference type="Gene3D" id="1.20.140.10">
    <property type="entry name" value="Butyryl-CoA Dehydrogenase, subunit A, domain 3"/>
    <property type="match status" value="1"/>
</dbReference>
<dbReference type="Pfam" id="PF02771">
    <property type="entry name" value="Acyl-CoA_dh_N"/>
    <property type="match status" value="1"/>
</dbReference>
<evidence type="ECO:0000259" key="14">
    <source>
        <dbReference type="Pfam" id="PF02771"/>
    </source>
</evidence>
<dbReference type="InterPro" id="IPR009075">
    <property type="entry name" value="AcylCo_DH/oxidase_C"/>
</dbReference>
<evidence type="ECO:0000256" key="8">
    <source>
        <dbReference type="ARBA" id="ARBA00022832"/>
    </source>
</evidence>
<sequence length="395" mass="41447">MTVSTDPGVPQPVTWLPPEDQKWRDTVRAVTAETVAPRVRAMDEAARIDPDLIRELFAAGLLGVEIPEVYGGAGRDLFAVVLAVEEIARVDPSVAVLVDVQNALVASALLHHGDGDTRRRHLPRLANGTVGAYAISEPDTGSDAFAGRTRAVADGGGYVIDGAKRWISSAAEAGLFVVFARLADAGLTAFLVDRDTPGLTVGAPVAKMGIRASSTCDVTFDGVRVGRRDLLGRPGAGELLAVETLNVGKVGIAAQLVGLAQGVLDAATGYAARRHQFGQPIGTYQGVAFPLARVAAELQAARALLYDTTRLLQHGGSPAQRLRATAMAKYVASEVAERAAALAVETLGANGFVPEHGVEKFYRDAKVGKIYEGTSNMQFRTIAATHDRGPAPVEG</sequence>
<dbReference type="PANTHER" id="PTHR43884">
    <property type="entry name" value="ACYL-COA DEHYDROGENASE"/>
    <property type="match status" value="1"/>
</dbReference>
<evidence type="ECO:0000256" key="1">
    <source>
        <dbReference type="ARBA" id="ARBA00001974"/>
    </source>
</evidence>
<keyword evidence="7 11" id="KW-0274">FAD</keyword>
<evidence type="ECO:0000313" key="15">
    <source>
        <dbReference type="EMBL" id="XBP95520.1"/>
    </source>
</evidence>
<dbReference type="Pfam" id="PF02770">
    <property type="entry name" value="Acyl-CoA_dh_M"/>
    <property type="match status" value="1"/>
</dbReference>
<dbReference type="SUPFAM" id="SSF56645">
    <property type="entry name" value="Acyl-CoA dehydrogenase NM domain-like"/>
    <property type="match status" value="1"/>
</dbReference>
<evidence type="ECO:0000256" key="11">
    <source>
        <dbReference type="RuleBase" id="RU362125"/>
    </source>
</evidence>
<dbReference type="EMBL" id="CP159342">
    <property type="protein sequence ID" value="XCH76223.1"/>
    <property type="molecule type" value="Genomic_DNA"/>
</dbReference>
<comment type="subunit">
    <text evidence="5">Homotetramer.</text>
</comment>
<dbReference type="PANTHER" id="PTHR43884:SF1">
    <property type="entry name" value="SHORT_BRANCHED CHAIN SPECIFIC ACYL-COA DEHYDROGENASE, MITOCHONDRIAL"/>
    <property type="match status" value="1"/>
</dbReference>
<reference evidence="15" key="1">
    <citation type="submission" date="2024-01" db="EMBL/GenBank/DDBJ databases">
        <title>The genome sequence of Micromonospora mangrovi CCTCC AA 2012012.</title>
        <authorList>
            <person name="Gao J."/>
        </authorList>
    </citation>
    <scope>NUCLEOTIDE SEQUENCE</scope>
    <source>
        <strain evidence="15">CCTCC AA 2012012</strain>
    </source>
</reference>
<dbReference type="PIRSF" id="PIRSF016578">
    <property type="entry name" value="HsaA"/>
    <property type="match status" value="1"/>
</dbReference>
<dbReference type="Gene3D" id="1.10.540.10">
    <property type="entry name" value="Acyl-CoA dehydrogenase/oxidase, N-terminal domain"/>
    <property type="match status" value="1"/>
</dbReference>
<dbReference type="FunFam" id="1.20.140.10:FF:000004">
    <property type="entry name" value="Acyl-CoA dehydrogenase FadE25"/>
    <property type="match status" value="1"/>
</dbReference>
<dbReference type="Pfam" id="PF00441">
    <property type="entry name" value="Acyl-CoA_dh_1"/>
    <property type="match status" value="1"/>
</dbReference>
<dbReference type="InterPro" id="IPR037069">
    <property type="entry name" value="AcylCoA_DH/ox_N_sf"/>
</dbReference>
<evidence type="ECO:0000256" key="6">
    <source>
        <dbReference type="ARBA" id="ARBA00022630"/>
    </source>
</evidence>
<keyword evidence="6 11" id="KW-0285">Flavoprotein</keyword>
<evidence type="ECO:0000256" key="4">
    <source>
        <dbReference type="ARBA" id="ARBA00009347"/>
    </source>
</evidence>
<dbReference type="RefSeq" id="WP_350936409.1">
    <property type="nucleotide sequence ID" value="NZ_CP157762.1"/>
</dbReference>
<evidence type="ECO:0000256" key="3">
    <source>
        <dbReference type="ARBA" id="ARBA00005198"/>
    </source>
</evidence>
<organism evidence="15">
    <name type="scientific">Micromonospora sp. CCTCC AA 2012012</name>
    <dbReference type="NCBI Taxonomy" id="3111921"/>
    <lineage>
        <taxon>Bacteria</taxon>
        <taxon>Bacillati</taxon>
        <taxon>Actinomycetota</taxon>
        <taxon>Actinomycetes</taxon>
        <taxon>Micromonosporales</taxon>
        <taxon>Micromonosporaceae</taxon>
        <taxon>Micromonospora</taxon>
    </lineage>
</organism>
<evidence type="ECO:0000313" key="16">
    <source>
        <dbReference type="EMBL" id="XCH76223.1"/>
    </source>
</evidence>
<keyword evidence="8" id="KW-0276">Fatty acid metabolism</keyword>
<dbReference type="AlphaFoldDB" id="A0AAU7MDP4"/>
<feature type="domain" description="Acyl-CoA dehydrogenase/oxidase C-terminal" evidence="12">
    <location>
        <begin position="237"/>
        <end position="384"/>
    </location>
</feature>
<protein>
    <submittedName>
        <fullName evidence="15">Acyl-CoA dehydrogenase family protein</fullName>
    </submittedName>
</protein>
<evidence type="ECO:0000256" key="7">
    <source>
        <dbReference type="ARBA" id="ARBA00022827"/>
    </source>
</evidence>
<dbReference type="InterPro" id="IPR009100">
    <property type="entry name" value="AcylCoA_DH/oxidase_NM_dom_sf"/>
</dbReference>
<dbReference type="GO" id="GO:0006631">
    <property type="term" value="P:fatty acid metabolic process"/>
    <property type="evidence" value="ECO:0007669"/>
    <property type="project" value="UniProtKB-KW"/>
</dbReference>
<feature type="domain" description="Acyl-CoA oxidase/dehydrogenase middle" evidence="13">
    <location>
        <begin position="132"/>
        <end position="223"/>
    </location>
</feature>
<dbReference type="GO" id="GO:0003995">
    <property type="term" value="F:acyl-CoA dehydrogenase activity"/>
    <property type="evidence" value="ECO:0007669"/>
    <property type="project" value="TreeGrafter"/>
</dbReference>
<evidence type="ECO:0000259" key="12">
    <source>
        <dbReference type="Pfam" id="PF00441"/>
    </source>
</evidence>
<proteinExistence type="inferred from homology"/>
<comment type="pathway">
    <text evidence="3">Lipid metabolism; mitochondrial fatty acid beta-oxidation.</text>
</comment>
<comment type="similarity">
    <text evidence="4 11">Belongs to the acyl-CoA dehydrogenase family.</text>
</comment>